<dbReference type="EMBL" id="ODYU01005375">
    <property type="protein sequence ID" value="SOQ46152.1"/>
    <property type="molecule type" value="Genomic_DNA"/>
</dbReference>
<proteinExistence type="predicted"/>
<gene>
    <name evidence="1" type="ORF">SFRICE_025283</name>
</gene>
<accession>A0A2H1W008</accession>
<evidence type="ECO:0000313" key="1">
    <source>
        <dbReference type="EMBL" id="SOQ46152.1"/>
    </source>
</evidence>
<sequence>MRLFKILLGTYNTNGETWVYIVQWHYVPVVRESGIGKRGNWASSNLTQATKHNASVVSRHFSVIPWYHSCRAGPFVPKHGSPTLFV</sequence>
<dbReference type="AlphaFoldDB" id="A0A2H1W008"/>
<protein>
    <submittedName>
        <fullName evidence="1">SFRICE_025283</fullName>
    </submittedName>
</protein>
<reference evidence="1" key="1">
    <citation type="submission" date="2016-07" db="EMBL/GenBank/DDBJ databases">
        <authorList>
            <person name="Bretaudeau A."/>
        </authorList>
    </citation>
    <scope>NUCLEOTIDE SEQUENCE</scope>
    <source>
        <strain evidence="1">Rice</strain>
        <tissue evidence="1">Whole body</tissue>
    </source>
</reference>
<name>A0A2H1W008_SPOFR</name>
<organism evidence="1">
    <name type="scientific">Spodoptera frugiperda</name>
    <name type="common">Fall armyworm</name>
    <dbReference type="NCBI Taxonomy" id="7108"/>
    <lineage>
        <taxon>Eukaryota</taxon>
        <taxon>Metazoa</taxon>
        <taxon>Ecdysozoa</taxon>
        <taxon>Arthropoda</taxon>
        <taxon>Hexapoda</taxon>
        <taxon>Insecta</taxon>
        <taxon>Pterygota</taxon>
        <taxon>Neoptera</taxon>
        <taxon>Endopterygota</taxon>
        <taxon>Lepidoptera</taxon>
        <taxon>Glossata</taxon>
        <taxon>Ditrysia</taxon>
        <taxon>Noctuoidea</taxon>
        <taxon>Noctuidae</taxon>
        <taxon>Amphipyrinae</taxon>
        <taxon>Spodoptera</taxon>
    </lineage>
</organism>